<keyword evidence="2" id="KW-1185">Reference proteome</keyword>
<sequence length="171" mass="19069">MGCHETYSTKLKKFPIFNFDDDLKYLCISAMSPNTTKATLYALNMWRHWCLIKGLRDYMDITKAVTIHGCKHAVPLSQLSARCAQLLLAEKSGDASFGLGPHLAIPTSTSGHPLTDGEGLHSLRQMEALTYFCLGHEMMAKPQHNGQVYLVTVVKKEVPLPLLPNTVYCLF</sequence>
<dbReference type="OrthoDB" id="5957988at2759"/>
<organism evidence="1 2">
    <name type="scientific">Limosa lapponica baueri</name>
    <dbReference type="NCBI Taxonomy" id="1758121"/>
    <lineage>
        <taxon>Eukaryota</taxon>
        <taxon>Metazoa</taxon>
        <taxon>Chordata</taxon>
        <taxon>Craniata</taxon>
        <taxon>Vertebrata</taxon>
        <taxon>Euteleostomi</taxon>
        <taxon>Archelosauria</taxon>
        <taxon>Archosauria</taxon>
        <taxon>Dinosauria</taxon>
        <taxon>Saurischia</taxon>
        <taxon>Theropoda</taxon>
        <taxon>Coelurosauria</taxon>
        <taxon>Aves</taxon>
        <taxon>Neognathae</taxon>
        <taxon>Neoaves</taxon>
        <taxon>Charadriiformes</taxon>
        <taxon>Scolopacidae</taxon>
        <taxon>Limosa</taxon>
    </lineage>
</organism>
<dbReference type="AlphaFoldDB" id="A0A2I0U8E2"/>
<evidence type="ECO:0000313" key="1">
    <source>
        <dbReference type="EMBL" id="PKU42299.1"/>
    </source>
</evidence>
<gene>
    <name evidence="1" type="ORF">llap_7407</name>
</gene>
<evidence type="ECO:0000313" key="2">
    <source>
        <dbReference type="Proteomes" id="UP000233556"/>
    </source>
</evidence>
<protein>
    <submittedName>
        <fullName evidence="1">Uncharacterized protein</fullName>
    </submittedName>
</protein>
<dbReference type="EMBL" id="KZ506009">
    <property type="protein sequence ID" value="PKU42299.1"/>
    <property type="molecule type" value="Genomic_DNA"/>
</dbReference>
<accession>A0A2I0U8E2</accession>
<reference evidence="2" key="2">
    <citation type="submission" date="2017-12" db="EMBL/GenBank/DDBJ databases">
        <title>Genome sequence of the Bar-tailed Godwit (Limosa lapponica baueri).</title>
        <authorList>
            <person name="Lima N.C.B."/>
            <person name="Parody-Merino A.M."/>
            <person name="Battley P.F."/>
            <person name="Fidler A.E."/>
            <person name="Prosdocimi F."/>
        </authorList>
    </citation>
    <scope>NUCLEOTIDE SEQUENCE [LARGE SCALE GENOMIC DNA]</scope>
</reference>
<name>A0A2I0U8E2_LIMLA</name>
<reference evidence="2" key="1">
    <citation type="submission" date="2017-11" db="EMBL/GenBank/DDBJ databases">
        <authorList>
            <person name="Lima N.C."/>
            <person name="Parody-Merino A.M."/>
            <person name="Battley P.F."/>
            <person name="Fidler A.E."/>
            <person name="Prosdocimi F."/>
        </authorList>
    </citation>
    <scope>NUCLEOTIDE SEQUENCE [LARGE SCALE GENOMIC DNA]</scope>
</reference>
<dbReference type="Proteomes" id="UP000233556">
    <property type="component" value="Unassembled WGS sequence"/>
</dbReference>
<proteinExistence type="predicted"/>